<proteinExistence type="predicted"/>
<evidence type="ECO:0000259" key="1">
    <source>
        <dbReference type="Pfam" id="PF00534"/>
    </source>
</evidence>
<keyword evidence="3" id="KW-0808">Transferase</keyword>
<dbReference type="Pfam" id="PF13439">
    <property type="entry name" value="Glyco_transf_4"/>
    <property type="match status" value="1"/>
</dbReference>
<dbReference type="InterPro" id="IPR001296">
    <property type="entry name" value="Glyco_trans_1"/>
</dbReference>
<name>A0A3A9KLE1_9BACI</name>
<dbReference type="CDD" id="cd03814">
    <property type="entry name" value="GT4-like"/>
    <property type="match status" value="1"/>
</dbReference>
<dbReference type="InterPro" id="IPR028098">
    <property type="entry name" value="Glyco_trans_4-like_N"/>
</dbReference>
<gene>
    <name evidence="3" type="ORF">CR203_19335</name>
</gene>
<dbReference type="PANTHER" id="PTHR45947">
    <property type="entry name" value="SULFOQUINOVOSYL TRANSFERASE SQD2"/>
    <property type="match status" value="1"/>
</dbReference>
<evidence type="ECO:0000259" key="2">
    <source>
        <dbReference type="Pfam" id="PF13439"/>
    </source>
</evidence>
<dbReference type="EMBL" id="PDOE01000013">
    <property type="protein sequence ID" value="RKL65636.1"/>
    <property type="molecule type" value="Genomic_DNA"/>
</dbReference>
<feature type="domain" description="Glycosyl transferase family 1" evidence="1">
    <location>
        <begin position="189"/>
        <end position="349"/>
    </location>
</feature>
<dbReference type="Pfam" id="PF00534">
    <property type="entry name" value="Glycos_transf_1"/>
    <property type="match status" value="1"/>
</dbReference>
<evidence type="ECO:0000313" key="3">
    <source>
        <dbReference type="EMBL" id="RKL65636.1"/>
    </source>
</evidence>
<comment type="caution">
    <text evidence="3">The sequence shown here is derived from an EMBL/GenBank/DDBJ whole genome shotgun (WGS) entry which is preliminary data.</text>
</comment>
<dbReference type="AlphaFoldDB" id="A0A3A9KLE1"/>
<dbReference type="RefSeq" id="WP_110935942.1">
    <property type="nucleotide sequence ID" value="NZ_KZ614146.1"/>
</dbReference>
<feature type="domain" description="Glycosyltransferase subfamily 4-like N-terminal" evidence="2">
    <location>
        <begin position="14"/>
        <end position="179"/>
    </location>
</feature>
<organism evidence="3 4">
    <name type="scientific">Salipaludibacillus neizhouensis</name>
    <dbReference type="NCBI Taxonomy" id="885475"/>
    <lineage>
        <taxon>Bacteria</taxon>
        <taxon>Bacillati</taxon>
        <taxon>Bacillota</taxon>
        <taxon>Bacilli</taxon>
        <taxon>Bacillales</taxon>
        <taxon>Bacillaceae</taxon>
    </lineage>
</organism>
<dbReference type="Gene3D" id="3.40.50.2000">
    <property type="entry name" value="Glycogen Phosphorylase B"/>
    <property type="match status" value="2"/>
</dbReference>
<protein>
    <submittedName>
        <fullName evidence="3">Glycosyl transferase</fullName>
    </submittedName>
</protein>
<sequence>MRIAIFSDTYSPEINGVARTLKRLTDYLDKVGIEYKLFVPENQLSTPDITSVERLASIPLLLYPECRLAFPNMNLLKQSLHDFSPDLIHIVTPFNVGLYGLYYGKKYNIPMVASYHTHFDEYLDYYHLPLLKTWYWRYMVWFHRSFEKLYVPSISTRDKLYKHKIHSEIDVWGRGVNHQFFSPANRTIELKKKYGIKEKNILLYVGRLSAEKGVQIALDTFHSLPPTLYHQTHLIIAGDGPLLNQLKQANQEKVTFTGFLEGEALAEVYASSDLFIFPSSTETFGNVVLEALSAGLPVIGAEAGGVQHLIDHDTTGYLCPPDDTTYFIKYTERLLSNEEQRKEMSSQARTYALTQSWDEILAELIKGYENVLKKTIRHSA</sequence>
<dbReference type="GO" id="GO:0016758">
    <property type="term" value="F:hexosyltransferase activity"/>
    <property type="evidence" value="ECO:0007669"/>
    <property type="project" value="TreeGrafter"/>
</dbReference>
<dbReference type="SUPFAM" id="SSF53756">
    <property type="entry name" value="UDP-Glycosyltransferase/glycogen phosphorylase"/>
    <property type="match status" value="1"/>
</dbReference>
<reference evidence="3 4" key="1">
    <citation type="submission" date="2017-10" db="EMBL/GenBank/DDBJ databases">
        <title>Bacillus sp. nov., a halophilic bacterium isolated from a Keqin Lake.</title>
        <authorList>
            <person name="Wang H."/>
        </authorList>
    </citation>
    <scope>NUCLEOTIDE SEQUENCE [LARGE SCALE GENOMIC DNA]</scope>
    <source>
        <strain evidence="3 4">KCTC 13187</strain>
    </source>
</reference>
<dbReference type="OrthoDB" id="9802525at2"/>
<keyword evidence="4" id="KW-1185">Reference proteome</keyword>
<evidence type="ECO:0000313" key="4">
    <source>
        <dbReference type="Proteomes" id="UP000281498"/>
    </source>
</evidence>
<dbReference type="PANTHER" id="PTHR45947:SF3">
    <property type="entry name" value="SULFOQUINOVOSYL TRANSFERASE SQD2"/>
    <property type="match status" value="1"/>
</dbReference>
<dbReference type="Proteomes" id="UP000281498">
    <property type="component" value="Unassembled WGS sequence"/>
</dbReference>
<dbReference type="InterPro" id="IPR050194">
    <property type="entry name" value="Glycosyltransferase_grp1"/>
</dbReference>
<accession>A0A3A9KLE1</accession>